<dbReference type="GO" id="GO:0070181">
    <property type="term" value="F:small ribosomal subunit rRNA binding"/>
    <property type="evidence" value="ECO:0007669"/>
    <property type="project" value="TreeGrafter"/>
</dbReference>
<reference evidence="9 10" key="2">
    <citation type="journal article" date="2014" name="Curr. Biol.">
        <title>Symbiont-Supplemented Maternal Investment Underpinning Host's Ecological Adaptation.</title>
        <authorList>
            <person name="Kaiwa N."/>
            <person name="Hosokawa T."/>
            <person name="Nikoh N."/>
            <person name="Tanahashi M."/>
            <person name="Moriyama M."/>
            <person name="Meng X.Y."/>
            <person name="Maeda T."/>
            <person name="Yamaguchi K."/>
            <person name="Shigenobu S."/>
            <person name="Ito M."/>
            <person name="Fukatsu T."/>
        </authorList>
    </citation>
    <scope>NUCLEOTIDE SEQUENCE [LARGE SCALE GENOMIC DNA]</scope>
    <source>
        <strain evidence="9 10">UwTKB</strain>
    </source>
</reference>
<evidence type="ECO:0000256" key="2">
    <source>
        <dbReference type="ARBA" id="ARBA00022730"/>
    </source>
</evidence>
<keyword evidence="10" id="KW-1185">Reference proteome</keyword>
<evidence type="ECO:0000256" key="3">
    <source>
        <dbReference type="ARBA" id="ARBA00022884"/>
    </source>
</evidence>
<proteinExistence type="inferred from homology"/>
<keyword evidence="2 8" id="KW-0699">rRNA-binding</keyword>
<dbReference type="PANTHER" id="PTHR21011">
    <property type="entry name" value="MITOCHONDRIAL 28S RIBOSOMAL PROTEIN S6"/>
    <property type="match status" value="1"/>
</dbReference>
<dbReference type="PROSITE" id="PS01048">
    <property type="entry name" value="RIBOSOMAL_S6"/>
    <property type="match status" value="1"/>
</dbReference>
<dbReference type="GO" id="GO:0003735">
    <property type="term" value="F:structural constituent of ribosome"/>
    <property type="evidence" value="ECO:0007669"/>
    <property type="project" value="InterPro"/>
</dbReference>
<dbReference type="KEGG" id="sbw:TGUWTKB_0410"/>
<dbReference type="RefSeq" id="WP_041062310.1">
    <property type="nucleotide sequence ID" value="NZ_AP014521.1"/>
</dbReference>
<gene>
    <name evidence="8 9" type="primary">rpsF</name>
    <name evidence="9" type="ORF">TGUWTKB_0410</name>
</gene>
<dbReference type="InterPro" id="IPR000529">
    <property type="entry name" value="Ribosomal_bS6"/>
</dbReference>
<organism evidence="9 10">
    <name type="scientific">Candidatus Tachikawaea gelatinosa</name>
    <dbReference type="NCBI Taxonomy" id="1410383"/>
    <lineage>
        <taxon>Bacteria</taxon>
        <taxon>Pseudomonadati</taxon>
        <taxon>Pseudomonadota</taxon>
        <taxon>Gammaproteobacteria</taxon>
        <taxon>Enterobacterales</taxon>
        <taxon>Enterobacteriaceae</taxon>
        <taxon>Candidatus Tachikawaea</taxon>
    </lineage>
</organism>
<dbReference type="GO" id="GO:0006412">
    <property type="term" value="P:translation"/>
    <property type="evidence" value="ECO:0007669"/>
    <property type="project" value="UniProtKB-UniRule"/>
</dbReference>
<accession>A0A090BWB2</accession>
<evidence type="ECO:0000256" key="4">
    <source>
        <dbReference type="ARBA" id="ARBA00022980"/>
    </source>
</evidence>
<dbReference type="InterPro" id="IPR035980">
    <property type="entry name" value="Ribosomal_bS6_sf"/>
</dbReference>
<reference evidence="10" key="1">
    <citation type="submission" date="2013-11" db="EMBL/GenBank/DDBJ databases">
        <title>Symbiont-containing voluminous jelly as an extraordinary maternal gift for overwintering insect nymphs.</title>
        <authorList>
            <person name="Kaiwa N."/>
            <person name="Hosokawa T."/>
            <person name="Nikoh N."/>
            <person name="Meng X.Y."/>
            <person name="Tanahashi M."/>
            <person name="Moriyama M."/>
            <person name="Maeda T."/>
            <person name="Yamaguchi K."/>
            <person name="Shigenobu S."/>
            <person name="Ito M."/>
            <person name="Fukatsu T."/>
        </authorList>
    </citation>
    <scope>NUCLEOTIDE SEQUENCE [LARGE SCALE GENOMIC DNA]</scope>
    <source>
        <strain evidence="10">UwTKB</strain>
    </source>
</reference>
<dbReference type="Proteomes" id="UP000031627">
    <property type="component" value="Chromosome"/>
</dbReference>
<dbReference type="InterPro" id="IPR014717">
    <property type="entry name" value="Transl_elong_EF1B/ribsomal_bS6"/>
</dbReference>
<keyword evidence="5 8" id="KW-0687">Ribonucleoprotein</keyword>
<dbReference type="AlphaFoldDB" id="A0A090BWB2"/>
<dbReference type="GO" id="GO:0022627">
    <property type="term" value="C:cytosolic small ribosomal subunit"/>
    <property type="evidence" value="ECO:0007669"/>
    <property type="project" value="TreeGrafter"/>
</dbReference>
<dbReference type="HAMAP" id="MF_00360">
    <property type="entry name" value="Ribosomal_bS6"/>
    <property type="match status" value="1"/>
</dbReference>
<evidence type="ECO:0000313" key="10">
    <source>
        <dbReference type="Proteomes" id="UP000031627"/>
    </source>
</evidence>
<dbReference type="InterPro" id="IPR020815">
    <property type="entry name" value="Ribosomal_bS6_CS"/>
</dbReference>
<keyword evidence="3 8" id="KW-0694">RNA-binding</keyword>
<dbReference type="CDD" id="cd00473">
    <property type="entry name" value="bS6"/>
    <property type="match status" value="1"/>
</dbReference>
<dbReference type="EMBL" id="AP014521">
    <property type="protein sequence ID" value="BAP58301.1"/>
    <property type="molecule type" value="Genomic_DNA"/>
</dbReference>
<comment type="similarity">
    <text evidence="1 8">Belongs to the bacterial ribosomal protein bS6 family.</text>
</comment>
<dbReference type="SUPFAM" id="SSF54995">
    <property type="entry name" value="Ribosomal protein S6"/>
    <property type="match status" value="1"/>
</dbReference>
<protein>
    <recommendedName>
        <fullName evidence="7 8">Small ribosomal subunit protein bS6</fullName>
    </recommendedName>
</protein>
<dbReference type="HOGENOM" id="CLU_113441_6_1_6"/>
<evidence type="ECO:0000256" key="5">
    <source>
        <dbReference type="ARBA" id="ARBA00023274"/>
    </source>
</evidence>
<evidence type="ECO:0000313" key="9">
    <source>
        <dbReference type="EMBL" id="BAP58301.1"/>
    </source>
</evidence>
<evidence type="ECO:0000256" key="7">
    <source>
        <dbReference type="ARBA" id="ARBA00035294"/>
    </source>
</evidence>
<comment type="function">
    <text evidence="6 8">Binds together with bS18 to 16S ribosomal RNA.</text>
</comment>
<evidence type="ECO:0000256" key="6">
    <source>
        <dbReference type="ARBA" id="ARBA00035104"/>
    </source>
</evidence>
<evidence type="ECO:0000256" key="1">
    <source>
        <dbReference type="ARBA" id="ARBA00009512"/>
    </source>
</evidence>
<sequence length="127" mass="15094">MQHYEIVFLIHPDKSDQVKKIIEKYTTYITSKQGIIHRLEDWGRRQLSYSIKKLNKAHYILINIETKKNIVQELSKNFSFDDSIIRHIIIKAKSAHTDISPILKFKEERRENLIHESNNVIKLSTHV</sequence>
<dbReference type="PANTHER" id="PTHR21011:SF1">
    <property type="entry name" value="SMALL RIBOSOMAL SUBUNIT PROTEIN BS6M"/>
    <property type="match status" value="1"/>
</dbReference>
<dbReference type="Pfam" id="PF01250">
    <property type="entry name" value="Ribosomal_S6"/>
    <property type="match status" value="1"/>
</dbReference>
<evidence type="ECO:0000256" key="8">
    <source>
        <dbReference type="HAMAP-Rule" id="MF_00360"/>
    </source>
</evidence>
<dbReference type="InterPro" id="IPR020814">
    <property type="entry name" value="Ribosomal_S6_plastid/chlpt"/>
</dbReference>
<dbReference type="Gene3D" id="3.30.70.60">
    <property type="match status" value="1"/>
</dbReference>
<dbReference type="NCBIfam" id="TIGR00166">
    <property type="entry name" value="S6"/>
    <property type="match status" value="1"/>
</dbReference>
<dbReference type="OrthoDB" id="9812702at2"/>
<name>A0A090BWB2_9ENTR</name>
<keyword evidence="4 8" id="KW-0689">Ribosomal protein</keyword>
<dbReference type="STRING" id="1410383.TGUWTKB_0410"/>